<evidence type="ECO:0000313" key="7">
    <source>
        <dbReference type="EMBL" id="TRW21537.1"/>
    </source>
</evidence>
<dbReference type="InterPro" id="IPR043504">
    <property type="entry name" value="Peptidase_S1_PA_chymotrypsin"/>
</dbReference>
<evidence type="ECO:0000256" key="2">
    <source>
        <dbReference type="ARBA" id="ARBA00022670"/>
    </source>
</evidence>
<dbReference type="SUPFAM" id="SSF50494">
    <property type="entry name" value="Trypsin-like serine proteases"/>
    <property type="match status" value="1"/>
</dbReference>
<dbReference type="PROSITE" id="PS00673">
    <property type="entry name" value="V8_SER"/>
    <property type="match status" value="1"/>
</dbReference>
<accession>A0A552UTK9</accession>
<keyword evidence="2 6" id="KW-0645">Protease</keyword>
<evidence type="ECO:0000256" key="3">
    <source>
        <dbReference type="ARBA" id="ARBA00022729"/>
    </source>
</evidence>
<comment type="caution">
    <text evidence="7">The sequence shown here is derived from an EMBL/GenBank/DDBJ whole genome shotgun (WGS) entry which is preliminary data.</text>
</comment>
<dbReference type="PROSITE" id="PS00134">
    <property type="entry name" value="TRYPSIN_HIS"/>
    <property type="match status" value="1"/>
</dbReference>
<evidence type="ECO:0000256" key="6">
    <source>
        <dbReference type="RuleBase" id="RU004296"/>
    </source>
</evidence>
<dbReference type="InterPro" id="IPR050966">
    <property type="entry name" value="Glutamyl_endopeptidase"/>
</dbReference>
<evidence type="ECO:0000256" key="5">
    <source>
        <dbReference type="ARBA" id="ARBA00022825"/>
    </source>
</evidence>
<evidence type="ECO:0000256" key="1">
    <source>
        <dbReference type="ARBA" id="ARBA00008764"/>
    </source>
</evidence>
<dbReference type="Pfam" id="PF13365">
    <property type="entry name" value="Trypsin_2"/>
    <property type="match status" value="1"/>
</dbReference>
<dbReference type="Gene3D" id="2.40.10.10">
    <property type="entry name" value="Trypsin-like serine proteases"/>
    <property type="match status" value="2"/>
</dbReference>
<dbReference type="InterPro" id="IPR000126">
    <property type="entry name" value="V8_ser_AS"/>
</dbReference>
<dbReference type="GO" id="GO:0006508">
    <property type="term" value="P:proteolysis"/>
    <property type="evidence" value="ECO:0007669"/>
    <property type="project" value="UniProtKB-KW"/>
</dbReference>
<dbReference type="EMBL" id="VJVZ01000018">
    <property type="protein sequence ID" value="TRW21537.1"/>
    <property type="molecule type" value="Genomic_DNA"/>
</dbReference>
<dbReference type="AlphaFoldDB" id="A0A552UTK9"/>
<dbReference type="PANTHER" id="PTHR15462:SF8">
    <property type="entry name" value="SERINE PROTEASE"/>
    <property type="match status" value="1"/>
</dbReference>
<dbReference type="Proteomes" id="UP000320643">
    <property type="component" value="Unassembled WGS sequence"/>
</dbReference>
<keyword evidence="5 6" id="KW-0720">Serine protease</keyword>
<keyword evidence="8" id="KW-1185">Reference proteome</keyword>
<dbReference type="InterPro" id="IPR008256">
    <property type="entry name" value="Peptidase_S1B"/>
</dbReference>
<protein>
    <recommendedName>
        <fullName evidence="6">Serine protease</fullName>
        <ecNumber evidence="6">3.4.21.-</ecNumber>
    </recommendedName>
</protein>
<comment type="similarity">
    <text evidence="1 6">Belongs to the peptidase S1B family.</text>
</comment>
<dbReference type="PRINTS" id="PR00839">
    <property type="entry name" value="V8PROTEASE"/>
</dbReference>
<evidence type="ECO:0000313" key="8">
    <source>
        <dbReference type="Proteomes" id="UP000320643"/>
    </source>
</evidence>
<evidence type="ECO:0000256" key="4">
    <source>
        <dbReference type="ARBA" id="ARBA00022801"/>
    </source>
</evidence>
<keyword evidence="3" id="KW-0732">Signal</keyword>
<dbReference type="GO" id="GO:0004252">
    <property type="term" value="F:serine-type endopeptidase activity"/>
    <property type="evidence" value="ECO:0007669"/>
    <property type="project" value="InterPro"/>
</dbReference>
<sequence>MGKQHKIKNLFGYKSVSNLDTSTEEAESFNKVVLEDDIIPTPIDFEPDFAKSLSPKKNKWHKKMFNTHGDIPFANDYPAKCICLLVILGADNKTYYGTGFMISPRCVITAGHCLHFGGAWALQIKVFPGADGEAIPYGGDISTKYVSTNNWTVFKKPEHDYGAIILPSDKLFNEVKGYLGFHEVLQKGPILLGGYPISENFKQITLQGVSKEISENYITYDLPTVRGNSGSPVYIMHSNQIFAVGVHTYGGDPNHAVRVTAKVIGNWKNWINDQQAIV</sequence>
<keyword evidence="4 6" id="KW-0378">Hydrolase</keyword>
<dbReference type="InterPro" id="IPR009003">
    <property type="entry name" value="Peptidase_S1_PA"/>
</dbReference>
<dbReference type="InterPro" id="IPR018114">
    <property type="entry name" value="TRYPSIN_HIS"/>
</dbReference>
<dbReference type="EC" id="3.4.21.-" evidence="6"/>
<dbReference type="RefSeq" id="WP_143375197.1">
    <property type="nucleotide sequence ID" value="NZ_VJVZ01000018.1"/>
</dbReference>
<dbReference type="OrthoDB" id="191045at2"/>
<gene>
    <name evidence="7" type="ORF">FMM05_19975</name>
</gene>
<name>A0A552UTK9_9FLAO</name>
<organism evidence="7 8">
    <name type="scientific">Flavobacterium zepuense</name>
    <dbReference type="NCBI Taxonomy" id="2593302"/>
    <lineage>
        <taxon>Bacteria</taxon>
        <taxon>Pseudomonadati</taxon>
        <taxon>Bacteroidota</taxon>
        <taxon>Flavobacteriia</taxon>
        <taxon>Flavobacteriales</taxon>
        <taxon>Flavobacteriaceae</taxon>
        <taxon>Flavobacterium</taxon>
    </lineage>
</organism>
<reference evidence="7 8" key="1">
    <citation type="submission" date="2019-07" db="EMBL/GenBank/DDBJ databases">
        <title>Flavobacterium sp. nov., isolated from glacier ice.</title>
        <authorList>
            <person name="Liu Q."/>
            <person name="Xin Y.-H."/>
        </authorList>
    </citation>
    <scope>NUCLEOTIDE SEQUENCE [LARGE SCALE GENOMIC DNA]</scope>
    <source>
        <strain evidence="7 8">ZT4R6</strain>
    </source>
</reference>
<dbReference type="PANTHER" id="PTHR15462">
    <property type="entry name" value="SERINE PROTEASE"/>
    <property type="match status" value="1"/>
</dbReference>
<proteinExistence type="inferred from homology"/>